<keyword evidence="3" id="KW-1185">Reference proteome</keyword>
<gene>
    <name evidence="2" type="ordered locus">Rfer_4123</name>
</gene>
<keyword evidence="1" id="KW-0472">Membrane</keyword>
<sequence>MKLAQFWLKWHLAIAGLALCLLALPGARLFLEANMTRHMLVQFPLLALIGFWFAGALPRNWMRRLNSWNGYGISGLFASALLLALLMIPRVLDLALVDGRIELVKWLALLVCGAAVRLSWQPAGLLVQGFFLGNVLPMMVVVGYLFESSPVRLCNAYLLDDQERLGQSLLWIAAVTGLAWLAILVRAMMRREAATALPTPSEEGPSTTYG</sequence>
<dbReference type="RefSeq" id="WP_011466383.1">
    <property type="nucleotide sequence ID" value="NC_007908.1"/>
</dbReference>
<dbReference type="EMBL" id="CP000267">
    <property type="protein sequence ID" value="ABD71821.1"/>
    <property type="molecule type" value="Genomic_DNA"/>
</dbReference>
<proteinExistence type="predicted"/>
<dbReference type="Proteomes" id="UP000008332">
    <property type="component" value="Chromosome"/>
</dbReference>
<organism evidence="2 3">
    <name type="scientific">Albidiferax ferrireducens (strain ATCC BAA-621 / DSM 15236 / T118)</name>
    <name type="common">Rhodoferax ferrireducens</name>
    <dbReference type="NCBI Taxonomy" id="338969"/>
    <lineage>
        <taxon>Bacteria</taxon>
        <taxon>Pseudomonadati</taxon>
        <taxon>Pseudomonadota</taxon>
        <taxon>Betaproteobacteria</taxon>
        <taxon>Burkholderiales</taxon>
        <taxon>Comamonadaceae</taxon>
        <taxon>Rhodoferax</taxon>
    </lineage>
</organism>
<feature type="transmembrane region" description="Helical" evidence="1">
    <location>
        <begin position="166"/>
        <end position="185"/>
    </location>
</feature>
<feature type="transmembrane region" description="Helical" evidence="1">
    <location>
        <begin position="39"/>
        <end position="58"/>
    </location>
</feature>
<evidence type="ECO:0000313" key="2">
    <source>
        <dbReference type="EMBL" id="ABD71821.1"/>
    </source>
</evidence>
<protein>
    <recommendedName>
        <fullName evidence="4">Transmembrane protein</fullName>
    </recommendedName>
</protein>
<evidence type="ECO:0000256" key="1">
    <source>
        <dbReference type="SAM" id="Phobius"/>
    </source>
</evidence>
<feature type="transmembrane region" description="Helical" evidence="1">
    <location>
        <begin position="70"/>
        <end position="91"/>
    </location>
</feature>
<dbReference type="eggNOG" id="ENOG5032SXK">
    <property type="taxonomic scope" value="Bacteria"/>
</dbReference>
<dbReference type="HOGENOM" id="CLU_108389_0_0_4"/>
<accession>Q21QY2</accession>
<name>Q21QY2_ALBFT</name>
<keyword evidence="1" id="KW-0812">Transmembrane</keyword>
<evidence type="ECO:0000313" key="3">
    <source>
        <dbReference type="Proteomes" id="UP000008332"/>
    </source>
</evidence>
<dbReference type="STRING" id="338969.Rfer_4123"/>
<dbReference type="AlphaFoldDB" id="Q21QY2"/>
<dbReference type="OrthoDB" id="2388670at2"/>
<keyword evidence="1" id="KW-1133">Transmembrane helix</keyword>
<evidence type="ECO:0008006" key="4">
    <source>
        <dbReference type="Google" id="ProtNLM"/>
    </source>
</evidence>
<dbReference type="KEGG" id="rfr:Rfer_4123"/>
<feature type="transmembrane region" description="Helical" evidence="1">
    <location>
        <begin position="125"/>
        <end position="146"/>
    </location>
</feature>
<reference evidence="3" key="1">
    <citation type="submission" date="2006-02" db="EMBL/GenBank/DDBJ databases">
        <title>Complete sequence of chromosome of Rhodoferax ferrireducens DSM 15236.</title>
        <authorList>
            <person name="Copeland A."/>
            <person name="Lucas S."/>
            <person name="Lapidus A."/>
            <person name="Barry K."/>
            <person name="Detter J.C."/>
            <person name="Glavina del Rio T."/>
            <person name="Hammon N."/>
            <person name="Israni S."/>
            <person name="Pitluck S."/>
            <person name="Brettin T."/>
            <person name="Bruce D."/>
            <person name="Han C."/>
            <person name="Tapia R."/>
            <person name="Gilna P."/>
            <person name="Kiss H."/>
            <person name="Schmutz J."/>
            <person name="Larimer F."/>
            <person name="Land M."/>
            <person name="Kyrpides N."/>
            <person name="Ivanova N."/>
            <person name="Richardson P."/>
        </authorList>
    </citation>
    <scope>NUCLEOTIDE SEQUENCE [LARGE SCALE GENOMIC DNA]</scope>
    <source>
        <strain evidence="3">ATCC BAA-621 / DSM 15236 / T118</strain>
    </source>
</reference>